<dbReference type="Proteomes" id="UP001295794">
    <property type="component" value="Unassembled WGS sequence"/>
</dbReference>
<feature type="compositionally biased region" description="Basic residues" evidence="1">
    <location>
        <begin position="1"/>
        <end position="11"/>
    </location>
</feature>
<proteinExistence type="predicted"/>
<organism evidence="2 4">
    <name type="scientific">Mycena citricolor</name>
    <dbReference type="NCBI Taxonomy" id="2018698"/>
    <lineage>
        <taxon>Eukaryota</taxon>
        <taxon>Fungi</taxon>
        <taxon>Dikarya</taxon>
        <taxon>Basidiomycota</taxon>
        <taxon>Agaricomycotina</taxon>
        <taxon>Agaricomycetes</taxon>
        <taxon>Agaricomycetidae</taxon>
        <taxon>Agaricales</taxon>
        <taxon>Marasmiineae</taxon>
        <taxon>Mycenaceae</taxon>
        <taxon>Mycena</taxon>
    </lineage>
</organism>
<evidence type="ECO:0000313" key="2">
    <source>
        <dbReference type="EMBL" id="CAK5271755.1"/>
    </source>
</evidence>
<sequence length="87" mass="9886">MRRLGRRHATRSARTVDGGEATPRNVHSTRPRVADVIATRKLHLPPAAHIRELEFNVSVNTRRLYDSHEQCTALLSRASPNDRIHSK</sequence>
<evidence type="ECO:0000313" key="4">
    <source>
        <dbReference type="Proteomes" id="UP001295794"/>
    </source>
</evidence>
<keyword evidence="4" id="KW-1185">Reference proteome</keyword>
<reference evidence="2" key="1">
    <citation type="submission" date="2023-11" db="EMBL/GenBank/DDBJ databases">
        <authorList>
            <person name="De Vega J J."/>
            <person name="De Vega J J."/>
        </authorList>
    </citation>
    <scope>NUCLEOTIDE SEQUENCE</scope>
</reference>
<evidence type="ECO:0000256" key="1">
    <source>
        <dbReference type="SAM" id="MobiDB-lite"/>
    </source>
</evidence>
<feature type="region of interest" description="Disordered" evidence="1">
    <location>
        <begin position="1"/>
        <end position="30"/>
    </location>
</feature>
<accession>A0AAD2HAA8</accession>
<name>A0AAD2HAA8_9AGAR</name>
<dbReference type="EMBL" id="CAVNYO010000174">
    <property type="protein sequence ID" value="CAK5271755.1"/>
    <property type="molecule type" value="Genomic_DNA"/>
</dbReference>
<protein>
    <submittedName>
        <fullName evidence="2">Uncharacterized protein</fullName>
    </submittedName>
</protein>
<evidence type="ECO:0000313" key="3">
    <source>
        <dbReference type="EMBL" id="CAK5271886.1"/>
    </source>
</evidence>
<gene>
    <name evidence="2" type="ORF">MYCIT1_LOCUS17041</name>
    <name evidence="3" type="ORF">MYCIT1_LOCUS17278</name>
</gene>
<comment type="caution">
    <text evidence="2">The sequence shown here is derived from an EMBL/GenBank/DDBJ whole genome shotgun (WGS) entry which is preliminary data.</text>
</comment>
<dbReference type="EMBL" id="CAVNYO010000178">
    <property type="protein sequence ID" value="CAK5271886.1"/>
    <property type="molecule type" value="Genomic_DNA"/>
</dbReference>
<dbReference type="AlphaFoldDB" id="A0AAD2HAA8"/>
<feature type="non-terminal residue" evidence="2">
    <location>
        <position position="87"/>
    </location>
</feature>